<dbReference type="PANTHER" id="PTHR12903">
    <property type="entry name" value="MITOCHONDRIAL RIBOSOMAL PROTEIN L24"/>
    <property type="match status" value="1"/>
</dbReference>
<dbReference type="Pfam" id="PF17136">
    <property type="entry name" value="ribosomal_L24"/>
    <property type="match status" value="1"/>
</dbReference>
<protein>
    <submittedName>
        <fullName evidence="6">LSU ribosomal protein L24p (L26e)</fullName>
    </submittedName>
</protein>
<dbReference type="InterPro" id="IPR005824">
    <property type="entry name" value="KOW"/>
</dbReference>
<feature type="region of interest" description="Disordered" evidence="4">
    <location>
        <begin position="51"/>
        <end position="76"/>
    </location>
</feature>
<dbReference type="InterPro" id="IPR005825">
    <property type="entry name" value="Ribosomal_uL24_CS"/>
</dbReference>
<accession>A0A1W1D3X0</accession>
<dbReference type="GO" id="GO:1990904">
    <property type="term" value="C:ribonucleoprotein complex"/>
    <property type="evidence" value="ECO:0007669"/>
    <property type="project" value="UniProtKB-KW"/>
</dbReference>
<comment type="similarity">
    <text evidence="1">Belongs to the universal ribosomal protein uL24 family.</text>
</comment>
<dbReference type="InterPro" id="IPR057264">
    <property type="entry name" value="Ribosomal_uL24_C"/>
</dbReference>
<dbReference type="EMBL" id="FPHP01000018">
    <property type="protein sequence ID" value="SFV75132.1"/>
    <property type="molecule type" value="Genomic_DNA"/>
</dbReference>
<dbReference type="GO" id="GO:0003735">
    <property type="term" value="F:structural constituent of ribosome"/>
    <property type="evidence" value="ECO:0007669"/>
    <property type="project" value="InterPro"/>
</dbReference>
<dbReference type="InterPro" id="IPR008991">
    <property type="entry name" value="Translation_prot_SH3-like_sf"/>
</dbReference>
<evidence type="ECO:0000256" key="2">
    <source>
        <dbReference type="ARBA" id="ARBA00022980"/>
    </source>
</evidence>
<dbReference type="SMART" id="SM00739">
    <property type="entry name" value="KOW"/>
    <property type="match status" value="1"/>
</dbReference>
<dbReference type="GO" id="GO:0003723">
    <property type="term" value="F:RNA binding"/>
    <property type="evidence" value="ECO:0007669"/>
    <property type="project" value="InterPro"/>
</dbReference>
<evidence type="ECO:0000259" key="5">
    <source>
        <dbReference type="SMART" id="SM00739"/>
    </source>
</evidence>
<feature type="domain" description="KOW" evidence="5">
    <location>
        <begin position="5"/>
        <end position="32"/>
    </location>
</feature>
<dbReference type="GO" id="GO:0006412">
    <property type="term" value="P:translation"/>
    <property type="evidence" value="ECO:0007669"/>
    <property type="project" value="InterPro"/>
</dbReference>
<sequence length="76" mass="8256">MAKIKFKKGDTVEIIAGDDRGKKGTVLAVMPKKNKVIVEGCKVAKKAIKPTEENPKGGHVNKEMPIDISNVRKVEA</sequence>
<organism evidence="6">
    <name type="scientific">hydrothermal vent metagenome</name>
    <dbReference type="NCBI Taxonomy" id="652676"/>
    <lineage>
        <taxon>unclassified sequences</taxon>
        <taxon>metagenomes</taxon>
        <taxon>ecological metagenomes</taxon>
    </lineage>
</organism>
<evidence type="ECO:0000256" key="4">
    <source>
        <dbReference type="SAM" id="MobiDB-lite"/>
    </source>
</evidence>
<gene>
    <name evidence="6" type="ORF">MNB_SM-3-1221</name>
</gene>
<dbReference type="GO" id="GO:0005840">
    <property type="term" value="C:ribosome"/>
    <property type="evidence" value="ECO:0007669"/>
    <property type="project" value="UniProtKB-KW"/>
</dbReference>
<dbReference type="Gene3D" id="2.30.30.30">
    <property type="match status" value="1"/>
</dbReference>
<dbReference type="CDD" id="cd06089">
    <property type="entry name" value="KOW_RPL26"/>
    <property type="match status" value="1"/>
</dbReference>
<evidence type="ECO:0000256" key="3">
    <source>
        <dbReference type="ARBA" id="ARBA00023274"/>
    </source>
</evidence>
<dbReference type="AlphaFoldDB" id="A0A1W1D3X0"/>
<evidence type="ECO:0000256" key="1">
    <source>
        <dbReference type="ARBA" id="ARBA00010618"/>
    </source>
</evidence>
<dbReference type="Pfam" id="PF00467">
    <property type="entry name" value="KOW"/>
    <property type="match status" value="1"/>
</dbReference>
<reference evidence="6" key="1">
    <citation type="submission" date="2016-10" db="EMBL/GenBank/DDBJ databases">
        <authorList>
            <person name="de Groot N.N."/>
        </authorList>
    </citation>
    <scope>NUCLEOTIDE SEQUENCE</scope>
</reference>
<dbReference type="SUPFAM" id="SSF50104">
    <property type="entry name" value="Translation proteins SH3-like domain"/>
    <property type="match status" value="1"/>
</dbReference>
<dbReference type="NCBIfam" id="TIGR01079">
    <property type="entry name" value="rplX_bact"/>
    <property type="match status" value="1"/>
</dbReference>
<dbReference type="InterPro" id="IPR003256">
    <property type="entry name" value="Ribosomal_uL24"/>
</dbReference>
<dbReference type="PROSITE" id="PS01108">
    <property type="entry name" value="RIBOSOMAL_L24"/>
    <property type="match status" value="1"/>
</dbReference>
<dbReference type="HAMAP" id="MF_01326_B">
    <property type="entry name" value="Ribosomal_uL24_B"/>
    <property type="match status" value="1"/>
</dbReference>
<dbReference type="InterPro" id="IPR014722">
    <property type="entry name" value="Rib_uL2_dom2"/>
</dbReference>
<dbReference type="InterPro" id="IPR041988">
    <property type="entry name" value="Ribosomal_uL24_KOW"/>
</dbReference>
<keyword evidence="3" id="KW-0687">Ribonucleoprotein</keyword>
<proteinExistence type="inferred from homology"/>
<name>A0A1W1D3X0_9ZZZZ</name>
<keyword evidence="2 6" id="KW-0689">Ribosomal protein</keyword>
<evidence type="ECO:0000313" key="6">
    <source>
        <dbReference type="EMBL" id="SFV75132.1"/>
    </source>
</evidence>